<evidence type="ECO:0000259" key="3">
    <source>
        <dbReference type="PROSITE" id="PS50835"/>
    </source>
</evidence>
<evidence type="ECO:0000313" key="5">
    <source>
        <dbReference type="Proteomes" id="UP001152320"/>
    </source>
</evidence>
<organism evidence="4 5">
    <name type="scientific">Holothuria leucospilota</name>
    <name type="common">Black long sea cucumber</name>
    <name type="synonym">Mertensiothuria leucospilota</name>
    <dbReference type="NCBI Taxonomy" id="206669"/>
    <lineage>
        <taxon>Eukaryota</taxon>
        <taxon>Metazoa</taxon>
        <taxon>Echinodermata</taxon>
        <taxon>Eleutherozoa</taxon>
        <taxon>Echinozoa</taxon>
        <taxon>Holothuroidea</taxon>
        <taxon>Aspidochirotacea</taxon>
        <taxon>Aspidochirotida</taxon>
        <taxon>Holothuriidae</taxon>
        <taxon>Holothuria</taxon>
    </lineage>
</organism>
<dbReference type="PROSITE" id="PS50835">
    <property type="entry name" value="IG_LIKE"/>
    <property type="match status" value="1"/>
</dbReference>
<sequence length="323" mass="36073">MIFSLTEIIAISFPVALVQGLSEDIRCDMSSGKLLDGINGFVECNGFLFQHVCLICSISSRATDVRWYGNNRQLTQDEYNLQEDHAGGIEVNRCDSERYSLRLKSPSLENDNTSYSCVNHGVHVSQFVLKLKAETKLFINSTRIFQGKLLGNESNASSIARCVIEGAVPPFSLTWSLNGVVQDMKTFNYSAEVYSFDLLYDSSHFRSQNVATCSSQGKYIRNDKSLSFHLFKIHAIDDGDDPFQTDSTNSFHHVEWILIPSAGVILAVIVLCLILKGVHNPSLRLDFVRNRFSGTQVEDVGNVANSYYYVEHFANGSYAESGK</sequence>
<keyword evidence="2" id="KW-0732">Signal</keyword>
<dbReference type="AlphaFoldDB" id="A0A9Q1H7K5"/>
<keyword evidence="1" id="KW-1133">Transmembrane helix</keyword>
<dbReference type="EMBL" id="JAIZAY010000010">
    <property type="protein sequence ID" value="KAJ8035400.1"/>
    <property type="molecule type" value="Genomic_DNA"/>
</dbReference>
<feature type="domain" description="Ig-like" evidence="3">
    <location>
        <begin position="54"/>
        <end position="117"/>
    </location>
</feature>
<evidence type="ECO:0000256" key="1">
    <source>
        <dbReference type="SAM" id="Phobius"/>
    </source>
</evidence>
<dbReference type="InterPro" id="IPR007110">
    <property type="entry name" value="Ig-like_dom"/>
</dbReference>
<keyword evidence="5" id="KW-1185">Reference proteome</keyword>
<reference evidence="4" key="1">
    <citation type="submission" date="2021-10" db="EMBL/GenBank/DDBJ databases">
        <title>Tropical sea cucumber genome reveals ecological adaptation and Cuvierian tubules defense mechanism.</title>
        <authorList>
            <person name="Chen T."/>
        </authorList>
    </citation>
    <scope>NUCLEOTIDE SEQUENCE</scope>
    <source>
        <strain evidence="4">Nanhai2018</strain>
        <tissue evidence="4">Muscle</tissue>
    </source>
</reference>
<feature type="chain" id="PRO_5040347888" description="Ig-like domain-containing protein" evidence="2">
    <location>
        <begin position="21"/>
        <end position="323"/>
    </location>
</feature>
<dbReference type="OrthoDB" id="5843397at2759"/>
<keyword evidence="1" id="KW-0812">Transmembrane</keyword>
<accession>A0A9Q1H7K5</accession>
<evidence type="ECO:0000313" key="4">
    <source>
        <dbReference type="EMBL" id="KAJ8035400.1"/>
    </source>
</evidence>
<feature type="transmembrane region" description="Helical" evidence="1">
    <location>
        <begin position="256"/>
        <end position="275"/>
    </location>
</feature>
<feature type="signal peptide" evidence="2">
    <location>
        <begin position="1"/>
        <end position="20"/>
    </location>
</feature>
<comment type="caution">
    <text evidence="4">The sequence shown here is derived from an EMBL/GenBank/DDBJ whole genome shotgun (WGS) entry which is preliminary data.</text>
</comment>
<gene>
    <name evidence="4" type="ORF">HOLleu_22623</name>
</gene>
<name>A0A9Q1H7K5_HOLLE</name>
<dbReference type="Proteomes" id="UP001152320">
    <property type="component" value="Chromosome 10"/>
</dbReference>
<proteinExistence type="predicted"/>
<evidence type="ECO:0000256" key="2">
    <source>
        <dbReference type="SAM" id="SignalP"/>
    </source>
</evidence>
<keyword evidence="1" id="KW-0472">Membrane</keyword>
<protein>
    <recommendedName>
        <fullName evidence="3">Ig-like domain-containing protein</fullName>
    </recommendedName>
</protein>